<evidence type="ECO:0000313" key="3">
    <source>
        <dbReference type="Proteomes" id="UP000516404"/>
    </source>
</evidence>
<dbReference type="GO" id="GO:0008081">
    <property type="term" value="F:phosphoric diester hydrolase activity"/>
    <property type="evidence" value="ECO:0007669"/>
    <property type="project" value="InterPro"/>
</dbReference>
<gene>
    <name evidence="2" type="ORF">IDM49_10705</name>
</gene>
<keyword evidence="3" id="KW-1185">Reference proteome</keyword>
<dbReference type="Pfam" id="PF03009">
    <property type="entry name" value="GDPD"/>
    <property type="match status" value="1"/>
</dbReference>
<dbReference type="GO" id="GO:0006629">
    <property type="term" value="P:lipid metabolic process"/>
    <property type="evidence" value="ECO:0007669"/>
    <property type="project" value="InterPro"/>
</dbReference>
<dbReference type="SUPFAM" id="SSF51695">
    <property type="entry name" value="PLC-like phosphodiesterases"/>
    <property type="match status" value="1"/>
</dbReference>
<dbReference type="InterPro" id="IPR030395">
    <property type="entry name" value="GP_PDE_dom"/>
</dbReference>
<dbReference type="PROSITE" id="PS51704">
    <property type="entry name" value="GP_PDE"/>
    <property type="match status" value="1"/>
</dbReference>
<sequence>MARIFAHRGMSAIAPENTLAAIGQCADYGVTWFEADVDIIADGTVVVIHDSHLDRTTNRTGSIYDLQASDLENIDTGSWFSQEFAGEGLPTLAQLVELMNEKKLNGNIEIKSNEQGTERTYQLIDAVIAELEKLDDDREVLISSFNQLLLAELKRRAPHLRLGVLFSKEALGYDWRSIVELVGADAIHVNEDGLTREMVQIARSAGVEINVWTVNSRARANELINWGVDGVITDEAHTFIELESGR</sequence>
<evidence type="ECO:0000313" key="2">
    <source>
        <dbReference type="EMBL" id="QNV37652.1"/>
    </source>
</evidence>
<dbReference type="EMBL" id="CP061539">
    <property type="protein sequence ID" value="QNV37652.1"/>
    <property type="molecule type" value="Genomic_DNA"/>
</dbReference>
<reference evidence="2 3" key="1">
    <citation type="submission" date="2020-09" db="EMBL/GenBank/DDBJ databases">
        <title>Investigation of environmental microbes.</title>
        <authorList>
            <person name="Ou Y."/>
            <person name="Kang Q."/>
        </authorList>
    </citation>
    <scope>NUCLEOTIDE SEQUENCE [LARGE SCALE GENOMIC DNA]</scope>
    <source>
        <strain evidence="2 3">KJZ-14</strain>
    </source>
</reference>
<organism evidence="2 3">
    <name type="scientific">Rothia terrae</name>
    <dbReference type="NCBI Taxonomy" id="396015"/>
    <lineage>
        <taxon>Bacteria</taxon>
        <taxon>Bacillati</taxon>
        <taxon>Actinomycetota</taxon>
        <taxon>Actinomycetes</taxon>
        <taxon>Micrococcales</taxon>
        <taxon>Micrococcaceae</taxon>
        <taxon>Rothia</taxon>
    </lineage>
</organism>
<evidence type="ECO:0000259" key="1">
    <source>
        <dbReference type="PROSITE" id="PS51704"/>
    </source>
</evidence>
<name>A0A7H2BDA6_9MICC</name>
<dbReference type="GeneID" id="96624708"/>
<accession>A0A7H2BDA6</accession>
<feature type="domain" description="GP-PDE" evidence="1">
    <location>
        <begin position="2"/>
        <end position="243"/>
    </location>
</feature>
<protein>
    <submittedName>
        <fullName evidence="2">Glycerophosphoryl diester phosphodiesterase</fullName>
    </submittedName>
</protein>
<proteinExistence type="predicted"/>
<dbReference type="PANTHER" id="PTHR46211:SF1">
    <property type="entry name" value="GLYCEROPHOSPHODIESTER PHOSPHODIESTERASE, CYTOPLASMIC"/>
    <property type="match status" value="1"/>
</dbReference>
<dbReference type="KEGG" id="rter:IDM49_10705"/>
<dbReference type="PANTHER" id="PTHR46211">
    <property type="entry name" value="GLYCEROPHOSPHORYL DIESTER PHOSPHODIESTERASE"/>
    <property type="match status" value="1"/>
</dbReference>
<dbReference type="Proteomes" id="UP000516404">
    <property type="component" value="Chromosome"/>
</dbReference>
<dbReference type="Gene3D" id="3.20.20.190">
    <property type="entry name" value="Phosphatidylinositol (PI) phosphodiesterase"/>
    <property type="match status" value="1"/>
</dbReference>
<dbReference type="AlphaFoldDB" id="A0A7H2BDA6"/>
<dbReference type="InterPro" id="IPR017946">
    <property type="entry name" value="PLC-like_Pdiesterase_TIM-brl"/>
</dbReference>
<dbReference type="RefSeq" id="WP_190724497.1">
    <property type="nucleotide sequence ID" value="NZ_CP061539.1"/>
</dbReference>